<dbReference type="NCBIfam" id="NF040941">
    <property type="entry name" value="GGGWT_bact"/>
    <property type="match status" value="1"/>
</dbReference>
<dbReference type="Gene3D" id="2.10.25.10">
    <property type="entry name" value="Laminin"/>
    <property type="match status" value="1"/>
</dbReference>
<dbReference type="SUPFAM" id="SSF57535">
    <property type="entry name" value="Complement control module/SCR domain"/>
    <property type="match status" value="1"/>
</dbReference>
<keyword evidence="3" id="KW-0106">Calcium</keyword>
<dbReference type="CDD" id="cd00033">
    <property type="entry name" value="CCP"/>
    <property type="match status" value="1"/>
</dbReference>
<keyword evidence="6" id="KW-0732">Signal</keyword>
<evidence type="ECO:0000256" key="6">
    <source>
        <dbReference type="SAM" id="SignalP"/>
    </source>
</evidence>
<organism evidence="11">
    <name type="scientific">Salpingoeca rosetta (strain ATCC 50818 / BSB-021)</name>
    <dbReference type="NCBI Taxonomy" id="946362"/>
    <lineage>
        <taxon>Eukaryota</taxon>
        <taxon>Choanoflagellata</taxon>
        <taxon>Craspedida</taxon>
        <taxon>Salpingoecidae</taxon>
        <taxon>Salpingoeca</taxon>
    </lineage>
</organism>
<dbReference type="PANTHER" id="PTHR16146:SF46">
    <property type="entry name" value="INTELECTIN-1A-RELATED"/>
    <property type="match status" value="1"/>
</dbReference>
<dbReference type="InterPro" id="IPR000436">
    <property type="entry name" value="Sushi_SCR_CCP_dom"/>
</dbReference>
<dbReference type="PROSITE" id="PS50923">
    <property type="entry name" value="SUSHI"/>
    <property type="match status" value="1"/>
</dbReference>
<feature type="chain" id="PRO_5003287767" description="Fibrinogen C-terminal domain-containing protein" evidence="6">
    <location>
        <begin position="20"/>
        <end position="560"/>
    </location>
</feature>
<dbReference type="KEGG" id="sre:PTSG_09992"/>
<keyword evidence="4 5" id="KW-1015">Disulfide bond</keyword>
<dbReference type="Pfam" id="PF00084">
    <property type="entry name" value="Sushi"/>
    <property type="match status" value="1"/>
</dbReference>
<dbReference type="STRING" id="946362.F2UP69"/>
<dbReference type="SUPFAM" id="SSF56496">
    <property type="entry name" value="Fibrinogen C-terminal domain-like"/>
    <property type="match status" value="1"/>
</dbReference>
<evidence type="ECO:0000256" key="3">
    <source>
        <dbReference type="ARBA" id="ARBA00022837"/>
    </source>
</evidence>
<dbReference type="PROSITE" id="PS50026">
    <property type="entry name" value="EGF_3"/>
    <property type="match status" value="1"/>
</dbReference>
<comment type="caution">
    <text evidence="5">Lacks conserved residue(s) required for the propagation of feature annotation.</text>
</comment>
<dbReference type="Pfam" id="PF00147">
    <property type="entry name" value="Fibrinogen_C"/>
    <property type="match status" value="1"/>
</dbReference>
<proteinExistence type="predicted"/>
<dbReference type="GO" id="GO:0070492">
    <property type="term" value="F:oligosaccharide binding"/>
    <property type="evidence" value="ECO:0007669"/>
    <property type="project" value="TreeGrafter"/>
</dbReference>
<gene>
    <name evidence="10" type="ORF">PTSG_09992</name>
</gene>
<dbReference type="GeneID" id="16069445"/>
<evidence type="ECO:0000259" key="8">
    <source>
        <dbReference type="PROSITE" id="PS50923"/>
    </source>
</evidence>
<dbReference type="PANTHER" id="PTHR16146">
    <property type="entry name" value="INTELECTIN"/>
    <property type="match status" value="1"/>
</dbReference>
<evidence type="ECO:0008006" key="12">
    <source>
        <dbReference type="Google" id="ProtNLM"/>
    </source>
</evidence>
<dbReference type="EMBL" id="GL832986">
    <property type="protein sequence ID" value="EGD79424.1"/>
    <property type="molecule type" value="Genomic_DNA"/>
</dbReference>
<evidence type="ECO:0000313" key="11">
    <source>
        <dbReference type="Proteomes" id="UP000007799"/>
    </source>
</evidence>
<name>F2UP69_SALR5</name>
<dbReference type="Gene3D" id="3.90.215.10">
    <property type="entry name" value="Gamma Fibrinogen, chain A, domain 1"/>
    <property type="match status" value="1"/>
</dbReference>
<feature type="domain" description="Sushi" evidence="8">
    <location>
        <begin position="80"/>
        <end position="143"/>
    </location>
</feature>
<dbReference type="GO" id="GO:0046872">
    <property type="term" value="F:metal ion binding"/>
    <property type="evidence" value="ECO:0007669"/>
    <property type="project" value="UniProtKB-KW"/>
</dbReference>
<evidence type="ECO:0000256" key="5">
    <source>
        <dbReference type="PROSITE-ProRule" id="PRU00076"/>
    </source>
</evidence>
<keyword evidence="1" id="KW-0479">Metal-binding</keyword>
<feature type="domain" description="EGF-like" evidence="7">
    <location>
        <begin position="143"/>
        <end position="180"/>
    </location>
</feature>
<reference evidence="10" key="1">
    <citation type="submission" date="2009-08" db="EMBL/GenBank/DDBJ databases">
        <title>Annotation of Salpingoeca rosetta.</title>
        <authorList>
            <consortium name="The Broad Institute Genome Sequencing Platform"/>
            <person name="Russ C."/>
            <person name="Cuomo C."/>
            <person name="Burger G."/>
            <person name="Gray M.W."/>
            <person name="Holland P.W.H."/>
            <person name="King N."/>
            <person name="Lang F.B.F."/>
            <person name="Roger A.J."/>
            <person name="Ruiz-Trillo I."/>
            <person name="Young S.K."/>
            <person name="Zeng Q."/>
            <person name="Gargeya S."/>
            <person name="Alvarado L."/>
            <person name="Berlin A."/>
            <person name="Chapman S.B."/>
            <person name="Chen Z."/>
            <person name="Freedman E."/>
            <person name="Gellesch M."/>
            <person name="Goldberg J."/>
            <person name="Griggs A."/>
            <person name="Gujja S."/>
            <person name="Heilman E."/>
            <person name="Heiman D."/>
            <person name="Howarth C."/>
            <person name="Mehta T."/>
            <person name="Neiman D."/>
            <person name="Pearson M."/>
            <person name="Roberts A."/>
            <person name="Saif S."/>
            <person name="Shea T."/>
            <person name="Shenoy N."/>
            <person name="Sisk P."/>
            <person name="Stolte C."/>
            <person name="Sykes S."/>
            <person name="White J."/>
            <person name="Yandava C."/>
            <person name="Haas B."/>
            <person name="Nusbaum C."/>
            <person name="Birren B."/>
        </authorList>
    </citation>
    <scope>NUCLEOTIDE SEQUENCE [LARGE SCALE GENOMIC DNA]</scope>
    <source>
        <strain evidence="10">ATCC 50818</strain>
    </source>
</reference>
<evidence type="ECO:0000256" key="4">
    <source>
        <dbReference type="ARBA" id="ARBA00023157"/>
    </source>
</evidence>
<evidence type="ECO:0000256" key="1">
    <source>
        <dbReference type="ARBA" id="ARBA00022723"/>
    </source>
</evidence>
<dbReference type="SMART" id="SM00032">
    <property type="entry name" value="CCP"/>
    <property type="match status" value="1"/>
</dbReference>
<feature type="domain" description="Fibrinogen C-terminal" evidence="9">
    <location>
        <begin position="333"/>
        <end position="384"/>
    </location>
</feature>
<dbReference type="InterPro" id="IPR000742">
    <property type="entry name" value="EGF"/>
</dbReference>
<keyword evidence="5" id="KW-0245">EGF-like domain</keyword>
<dbReference type="RefSeq" id="XP_004988905.1">
    <property type="nucleotide sequence ID" value="XM_004988848.1"/>
</dbReference>
<dbReference type="InterPro" id="IPR002181">
    <property type="entry name" value="Fibrinogen_a/b/g_C_dom"/>
</dbReference>
<sequence>MRLVVRWLLLLCVLVVVAPAQVAVVSAAGDSAACVALGAASSCVELNRNACSGAGAGSGDCGSCFDGYAASNQSTTCFPVSCGTPQPTSNANPESTSELFFGDTVTFSCNPGTRASGDADSYDVQCTADGTLEPVVSGQSCQDVDMCAGSPCGEQLCEETANGLDFICRCKPGFAGTADHEGNGCFVPEMAVVDGTLEVLAEDVVLNLPEQPEFTSLRSLVQQLSTALETEVTTARDNESRNQDNILALQQLLAELGANFTALNGRQEDTSAFAAALAQQITDERNRATAAENSISQAVNGLAGDLNDLSGRVDNVAALPDEVQALRDELSQLKLLLVPKSCLDVKNINPSAQSGIYEIRPAGFTRKATLDVYCDMETDGGGWTRTAHLNDQQITEFPVTDANAMVDASSLGYNSFSGLWFNTQPTTQMLIHYAGGGGAAYGAGEHVRITWGDDPMTYGVYNNHRLQDCRNLEQNVAWSSCQYSSHQDATWQSCSFSFTWGGLNNMYGGNQQYRVILGPTARHNGGGDCFWHNFGANTNDRNNANDWAGAPDKEGYIYFR</sequence>
<dbReference type="AlphaFoldDB" id="F2UP69"/>
<dbReference type="Proteomes" id="UP000007799">
    <property type="component" value="Unassembled WGS sequence"/>
</dbReference>
<protein>
    <recommendedName>
        <fullName evidence="12">Fibrinogen C-terminal domain-containing protein</fullName>
    </recommendedName>
</protein>
<dbReference type="GO" id="GO:0005615">
    <property type="term" value="C:extracellular space"/>
    <property type="evidence" value="ECO:0007669"/>
    <property type="project" value="TreeGrafter"/>
</dbReference>
<dbReference type="OrthoDB" id="10072423at2759"/>
<dbReference type="InterPro" id="IPR036056">
    <property type="entry name" value="Fibrinogen-like_C"/>
</dbReference>
<dbReference type="InterPro" id="IPR014716">
    <property type="entry name" value="Fibrinogen_a/b/g_C_1"/>
</dbReference>
<dbReference type="InterPro" id="IPR035976">
    <property type="entry name" value="Sushi/SCR/CCP_sf"/>
</dbReference>
<evidence type="ECO:0000313" key="10">
    <source>
        <dbReference type="EMBL" id="EGD79424.1"/>
    </source>
</evidence>
<keyword evidence="2" id="KW-0430">Lectin</keyword>
<feature type="disulfide bond" evidence="5">
    <location>
        <begin position="147"/>
        <end position="157"/>
    </location>
</feature>
<evidence type="ECO:0000256" key="2">
    <source>
        <dbReference type="ARBA" id="ARBA00022734"/>
    </source>
</evidence>
<dbReference type="InParanoid" id="F2UP69"/>
<dbReference type="Gene3D" id="2.10.70.10">
    <property type="entry name" value="Complement Module, domain 1"/>
    <property type="match status" value="1"/>
</dbReference>
<feature type="signal peptide" evidence="6">
    <location>
        <begin position="1"/>
        <end position="19"/>
    </location>
</feature>
<evidence type="ECO:0000259" key="7">
    <source>
        <dbReference type="PROSITE" id="PS50026"/>
    </source>
</evidence>
<keyword evidence="11" id="KW-1185">Reference proteome</keyword>
<evidence type="ECO:0000259" key="9">
    <source>
        <dbReference type="PROSITE" id="PS51406"/>
    </source>
</evidence>
<dbReference type="PROSITE" id="PS51406">
    <property type="entry name" value="FIBRINOGEN_C_2"/>
    <property type="match status" value="1"/>
</dbReference>
<accession>F2UP69</accession>